<dbReference type="AlphaFoldDB" id="A0A1H1PIJ4"/>
<dbReference type="SUPFAM" id="SSF53822">
    <property type="entry name" value="Periplasmic binding protein-like I"/>
    <property type="match status" value="1"/>
</dbReference>
<evidence type="ECO:0000259" key="5">
    <source>
        <dbReference type="PROSITE" id="PS50932"/>
    </source>
</evidence>
<dbReference type="PROSITE" id="PS50932">
    <property type="entry name" value="HTH_LACI_2"/>
    <property type="match status" value="1"/>
</dbReference>
<dbReference type="InterPro" id="IPR028082">
    <property type="entry name" value="Peripla_BP_I"/>
</dbReference>
<dbReference type="GO" id="GO:0000976">
    <property type="term" value="F:transcription cis-regulatory region binding"/>
    <property type="evidence" value="ECO:0007669"/>
    <property type="project" value="TreeGrafter"/>
</dbReference>
<dbReference type="PANTHER" id="PTHR30146">
    <property type="entry name" value="LACI-RELATED TRANSCRIPTIONAL REPRESSOR"/>
    <property type="match status" value="1"/>
</dbReference>
<evidence type="ECO:0000256" key="3">
    <source>
        <dbReference type="ARBA" id="ARBA00023163"/>
    </source>
</evidence>
<dbReference type="Gene3D" id="3.40.50.2300">
    <property type="match status" value="2"/>
</dbReference>
<accession>A0A1H1PIJ4</accession>
<gene>
    <name evidence="6" type="ORF">SAMN04489812_0911</name>
</gene>
<dbReference type="Gene3D" id="1.10.260.40">
    <property type="entry name" value="lambda repressor-like DNA-binding domains"/>
    <property type="match status" value="1"/>
</dbReference>
<dbReference type="InterPro" id="IPR010982">
    <property type="entry name" value="Lambda_DNA-bd_dom_sf"/>
</dbReference>
<keyword evidence="7" id="KW-1185">Reference proteome</keyword>
<dbReference type="GO" id="GO:0003700">
    <property type="term" value="F:DNA-binding transcription factor activity"/>
    <property type="evidence" value="ECO:0007669"/>
    <property type="project" value="TreeGrafter"/>
</dbReference>
<proteinExistence type="predicted"/>
<dbReference type="EMBL" id="LT629772">
    <property type="protein sequence ID" value="SDS10964.1"/>
    <property type="molecule type" value="Genomic_DNA"/>
</dbReference>
<dbReference type="STRING" id="630515.SAMN04489812_0911"/>
<dbReference type="SUPFAM" id="SSF47413">
    <property type="entry name" value="lambda repressor-like DNA-binding domains"/>
    <property type="match status" value="1"/>
</dbReference>
<reference evidence="6 7" key="1">
    <citation type="submission" date="2016-10" db="EMBL/GenBank/DDBJ databases">
        <authorList>
            <person name="de Groot N.N."/>
        </authorList>
    </citation>
    <scope>NUCLEOTIDE SEQUENCE [LARGE SCALE GENOMIC DNA]</scope>
    <source>
        <strain evidence="6 7">DSM 21800</strain>
    </source>
</reference>
<sequence length="370" mass="39852">MDDTDSVAEPDDSRRPVGHDGPPVGEPTGRPLRSATLSDVAREAGVSLATASRSLNGSNRTVREEYRQRVLAAARRLNYSANHSAQAVARGSSQTVALVVSDIADPYFSSIASGVMRSAEDEGLVVTMSITERRPEREAELVRALRGMRPRSLILVGSRRSDPRLTDELQAELSAYEQAGGRVTVIAQPTMPFRTVAVRNTEAAAELAEQLIGLGYRSMAVLGGPEHLLTARDRVTGFVRRCAERGIEIPDRKIVHGEFTRDGGFVAAAELHRRELADTELVFAVNDVMAVGAMAYFRTAGLHLGREIAIAGFDDIETLRDVSPALTTVALPLQRIGQLAVSLALSDNPADLVVPVDGSVIIRESTPRRG</sequence>
<dbReference type="RefSeq" id="WP_231920174.1">
    <property type="nucleotide sequence ID" value="NZ_LT629772.1"/>
</dbReference>
<organism evidence="6 7">
    <name type="scientific">Microlunatus soli</name>
    <dbReference type="NCBI Taxonomy" id="630515"/>
    <lineage>
        <taxon>Bacteria</taxon>
        <taxon>Bacillati</taxon>
        <taxon>Actinomycetota</taxon>
        <taxon>Actinomycetes</taxon>
        <taxon>Propionibacteriales</taxon>
        <taxon>Propionibacteriaceae</taxon>
        <taxon>Microlunatus</taxon>
    </lineage>
</organism>
<evidence type="ECO:0000256" key="4">
    <source>
        <dbReference type="SAM" id="MobiDB-lite"/>
    </source>
</evidence>
<keyword evidence="1" id="KW-0805">Transcription regulation</keyword>
<dbReference type="Pfam" id="PF00356">
    <property type="entry name" value="LacI"/>
    <property type="match status" value="1"/>
</dbReference>
<dbReference type="InterPro" id="IPR046335">
    <property type="entry name" value="LacI/GalR-like_sensor"/>
</dbReference>
<dbReference type="CDD" id="cd06267">
    <property type="entry name" value="PBP1_LacI_sugar_binding-like"/>
    <property type="match status" value="1"/>
</dbReference>
<dbReference type="InterPro" id="IPR000843">
    <property type="entry name" value="HTH_LacI"/>
</dbReference>
<protein>
    <submittedName>
        <fullName evidence="6">Transcriptional regulator, LacI family</fullName>
    </submittedName>
</protein>
<dbReference type="Proteomes" id="UP000199103">
    <property type="component" value="Chromosome I"/>
</dbReference>
<dbReference type="Pfam" id="PF13377">
    <property type="entry name" value="Peripla_BP_3"/>
    <property type="match status" value="1"/>
</dbReference>
<feature type="domain" description="HTH lacI-type" evidence="5">
    <location>
        <begin position="35"/>
        <end position="90"/>
    </location>
</feature>
<dbReference type="CDD" id="cd01392">
    <property type="entry name" value="HTH_LacI"/>
    <property type="match status" value="1"/>
</dbReference>
<dbReference type="PANTHER" id="PTHR30146:SF153">
    <property type="entry name" value="LACTOSE OPERON REPRESSOR"/>
    <property type="match status" value="1"/>
</dbReference>
<evidence type="ECO:0000256" key="1">
    <source>
        <dbReference type="ARBA" id="ARBA00023015"/>
    </source>
</evidence>
<feature type="region of interest" description="Disordered" evidence="4">
    <location>
        <begin position="1"/>
        <end position="32"/>
    </location>
</feature>
<dbReference type="SMART" id="SM00354">
    <property type="entry name" value="HTH_LACI"/>
    <property type="match status" value="1"/>
</dbReference>
<keyword evidence="3" id="KW-0804">Transcription</keyword>
<evidence type="ECO:0000256" key="2">
    <source>
        <dbReference type="ARBA" id="ARBA00023125"/>
    </source>
</evidence>
<keyword evidence="2" id="KW-0238">DNA-binding</keyword>
<evidence type="ECO:0000313" key="7">
    <source>
        <dbReference type="Proteomes" id="UP000199103"/>
    </source>
</evidence>
<evidence type="ECO:0000313" key="6">
    <source>
        <dbReference type="EMBL" id="SDS10964.1"/>
    </source>
</evidence>
<feature type="compositionally biased region" description="Acidic residues" evidence="4">
    <location>
        <begin position="1"/>
        <end position="10"/>
    </location>
</feature>
<name>A0A1H1PIJ4_9ACTN</name>